<comment type="caution">
    <text evidence="1">The sequence shown here is derived from an EMBL/GenBank/DDBJ whole genome shotgun (WGS) entry which is preliminary data.</text>
</comment>
<dbReference type="AlphaFoldDB" id="A0A8X7V5D0"/>
<dbReference type="EMBL" id="JAAMPC010000007">
    <property type="protein sequence ID" value="KAG2302777.1"/>
    <property type="molecule type" value="Genomic_DNA"/>
</dbReference>
<keyword evidence="2" id="KW-1185">Reference proteome</keyword>
<reference evidence="1 2" key="1">
    <citation type="submission" date="2020-02" db="EMBL/GenBank/DDBJ databases">
        <authorList>
            <person name="Ma Q."/>
            <person name="Huang Y."/>
            <person name="Song X."/>
            <person name="Pei D."/>
        </authorList>
    </citation>
    <scope>NUCLEOTIDE SEQUENCE [LARGE SCALE GENOMIC DNA]</scope>
    <source>
        <strain evidence="1">Sxm20200214</strain>
        <tissue evidence="1">Leaf</tissue>
    </source>
</reference>
<evidence type="ECO:0000313" key="2">
    <source>
        <dbReference type="Proteomes" id="UP000886595"/>
    </source>
</evidence>
<evidence type="ECO:0000313" key="1">
    <source>
        <dbReference type="EMBL" id="KAG2302777.1"/>
    </source>
</evidence>
<sequence>MVLTCLNLLSFGSQRRQPVASICRCSFQCLGWPRAYPSSESGYLILSVVPLAGCAGFQDSPRQCEAFEIRPDFCVEGECAVGFELSSGMDVLVPSLL</sequence>
<gene>
    <name evidence="1" type="ORF">Bca52824_031428</name>
</gene>
<protein>
    <submittedName>
        <fullName evidence="1">Uncharacterized protein</fullName>
    </submittedName>
</protein>
<dbReference type="Proteomes" id="UP000886595">
    <property type="component" value="Unassembled WGS sequence"/>
</dbReference>
<name>A0A8X7V5D0_BRACI</name>
<proteinExistence type="predicted"/>
<organism evidence="1 2">
    <name type="scientific">Brassica carinata</name>
    <name type="common">Ethiopian mustard</name>
    <name type="synonym">Abyssinian cabbage</name>
    <dbReference type="NCBI Taxonomy" id="52824"/>
    <lineage>
        <taxon>Eukaryota</taxon>
        <taxon>Viridiplantae</taxon>
        <taxon>Streptophyta</taxon>
        <taxon>Embryophyta</taxon>
        <taxon>Tracheophyta</taxon>
        <taxon>Spermatophyta</taxon>
        <taxon>Magnoliopsida</taxon>
        <taxon>eudicotyledons</taxon>
        <taxon>Gunneridae</taxon>
        <taxon>Pentapetalae</taxon>
        <taxon>rosids</taxon>
        <taxon>malvids</taxon>
        <taxon>Brassicales</taxon>
        <taxon>Brassicaceae</taxon>
        <taxon>Brassiceae</taxon>
        <taxon>Brassica</taxon>
    </lineage>
</organism>
<accession>A0A8X7V5D0</accession>